<dbReference type="GO" id="GO:0016020">
    <property type="term" value="C:membrane"/>
    <property type="evidence" value="ECO:0007669"/>
    <property type="project" value="UniProtKB-SubCell"/>
</dbReference>
<dbReference type="Proteomes" id="UP001222325">
    <property type="component" value="Unassembled WGS sequence"/>
</dbReference>
<feature type="transmembrane region" description="Helical" evidence="6">
    <location>
        <begin position="308"/>
        <end position="329"/>
    </location>
</feature>
<keyword evidence="5 6" id="KW-0472">Membrane</keyword>
<evidence type="ECO:0000313" key="7">
    <source>
        <dbReference type="EMBL" id="KAJ7095407.1"/>
    </source>
</evidence>
<keyword evidence="2" id="KW-0813">Transport</keyword>
<organism evidence="7 8">
    <name type="scientific">Mycena belliarum</name>
    <dbReference type="NCBI Taxonomy" id="1033014"/>
    <lineage>
        <taxon>Eukaryota</taxon>
        <taxon>Fungi</taxon>
        <taxon>Dikarya</taxon>
        <taxon>Basidiomycota</taxon>
        <taxon>Agaricomycotina</taxon>
        <taxon>Agaricomycetes</taxon>
        <taxon>Agaricomycetidae</taxon>
        <taxon>Agaricales</taxon>
        <taxon>Marasmiineae</taxon>
        <taxon>Mycenaceae</taxon>
        <taxon>Mycena</taxon>
    </lineage>
</organism>
<dbReference type="SUPFAM" id="SSF103473">
    <property type="entry name" value="MFS general substrate transporter"/>
    <property type="match status" value="1"/>
</dbReference>
<keyword evidence="8" id="KW-1185">Reference proteome</keyword>
<dbReference type="InterPro" id="IPR011701">
    <property type="entry name" value="MFS"/>
</dbReference>
<feature type="transmembrane region" description="Helical" evidence="6">
    <location>
        <begin position="368"/>
        <end position="386"/>
    </location>
</feature>
<feature type="transmembrane region" description="Helical" evidence="6">
    <location>
        <begin position="104"/>
        <end position="125"/>
    </location>
</feature>
<keyword evidence="4 6" id="KW-1133">Transmembrane helix</keyword>
<evidence type="ECO:0000256" key="2">
    <source>
        <dbReference type="ARBA" id="ARBA00022448"/>
    </source>
</evidence>
<accession>A0AAD6XXN6</accession>
<comment type="subcellular location">
    <subcellularLocation>
        <location evidence="1">Membrane</location>
        <topology evidence="1">Multi-pass membrane protein</topology>
    </subcellularLocation>
</comment>
<evidence type="ECO:0000256" key="6">
    <source>
        <dbReference type="SAM" id="Phobius"/>
    </source>
</evidence>
<name>A0AAD6XXN6_9AGAR</name>
<feature type="transmembrane region" description="Helical" evidence="6">
    <location>
        <begin position="170"/>
        <end position="189"/>
    </location>
</feature>
<dbReference type="InterPro" id="IPR036259">
    <property type="entry name" value="MFS_trans_sf"/>
</dbReference>
<sequence>MASASPIDEKAPPRDRRNAIHKEGLDPKADKLLLWRIDCYLMPLLCITYGLQYSDKTSLSSGVVFGLREDTNLVGQQYAWLSTLFYLGYMLAELPMSFALQRFPLGRFLSITCIVWGALVMGLGACNNFAQLAVLRFLLGASESAITPGFLMIIASWYKRSEMTSRTLSWMAMNTVFSSFFGLVIYALAKHAQDSGGLAAWRVINLFLGGCTVVHGFILLLLLGTPAEVWWLSVKQKQAAQDRISLNGNGDGGQRAWNWNQVKECFADPQIWLFFFFNIIAMIPSGSLATFGPLIYVSFGFTNLETTLYSLPNSAIALTWFLLVALAIQRFPSARFPLMTFSVLPPFVGLLAIGLLPDATSKWVKWGLYNMTATFTVPTFLAWTLIPLNLAGRTKKTVIGGSTFVSYCAGQMIGTQIFRASDAPRYLRGLTVISVVFAVQILITIAWKLYYNFENARRDKAQAEAGISEEENDAINKQAGAGDKTDLENRSFRYIC</sequence>
<gene>
    <name evidence="7" type="ORF">B0H15DRAFT_111736</name>
</gene>
<comment type="caution">
    <text evidence="7">The sequence shown here is derived from an EMBL/GenBank/DDBJ whole genome shotgun (WGS) entry which is preliminary data.</text>
</comment>
<feature type="transmembrane region" description="Helical" evidence="6">
    <location>
        <begin position="430"/>
        <end position="450"/>
    </location>
</feature>
<feature type="transmembrane region" description="Helical" evidence="6">
    <location>
        <begin position="137"/>
        <end position="158"/>
    </location>
</feature>
<reference evidence="7" key="1">
    <citation type="submission" date="2023-03" db="EMBL/GenBank/DDBJ databases">
        <title>Massive genome expansion in bonnet fungi (Mycena s.s.) driven by repeated elements and novel gene families across ecological guilds.</title>
        <authorList>
            <consortium name="Lawrence Berkeley National Laboratory"/>
            <person name="Harder C.B."/>
            <person name="Miyauchi S."/>
            <person name="Viragh M."/>
            <person name="Kuo A."/>
            <person name="Thoen E."/>
            <person name="Andreopoulos B."/>
            <person name="Lu D."/>
            <person name="Skrede I."/>
            <person name="Drula E."/>
            <person name="Henrissat B."/>
            <person name="Morin E."/>
            <person name="Kohler A."/>
            <person name="Barry K."/>
            <person name="LaButti K."/>
            <person name="Morin E."/>
            <person name="Salamov A."/>
            <person name="Lipzen A."/>
            <person name="Mereny Z."/>
            <person name="Hegedus B."/>
            <person name="Baldrian P."/>
            <person name="Stursova M."/>
            <person name="Weitz H."/>
            <person name="Taylor A."/>
            <person name="Grigoriev I.V."/>
            <person name="Nagy L.G."/>
            <person name="Martin F."/>
            <person name="Kauserud H."/>
        </authorList>
    </citation>
    <scope>NUCLEOTIDE SEQUENCE</scope>
    <source>
        <strain evidence="7">CBHHK173m</strain>
    </source>
</reference>
<dbReference type="GO" id="GO:0022857">
    <property type="term" value="F:transmembrane transporter activity"/>
    <property type="evidence" value="ECO:0007669"/>
    <property type="project" value="InterPro"/>
</dbReference>
<feature type="transmembrane region" description="Helical" evidence="6">
    <location>
        <begin position="201"/>
        <end position="223"/>
    </location>
</feature>
<evidence type="ECO:0000256" key="4">
    <source>
        <dbReference type="ARBA" id="ARBA00022989"/>
    </source>
</evidence>
<feature type="transmembrane region" description="Helical" evidence="6">
    <location>
        <begin position="271"/>
        <end position="296"/>
    </location>
</feature>
<dbReference type="Pfam" id="PF07690">
    <property type="entry name" value="MFS_1"/>
    <property type="match status" value="1"/>
</dbReference>
<evidence type="ECO:0000313" key="8">
    <source>
        <dbReference type="Proteomes" id="UP001222325"/>
    </source>
</evidence>
<evidence type="ECO:0000256" key="1">
    <source>
        <dbReference type="ARBA" id="ARBA00004141"/>
    </source>
</evidence>
<feature type="transmembrane region" description="Helical" evidence="6">
    <location>
        <begin position="73"/>
        <end position="92"/>
    </location>
</feature>
<dbReference type="PANTHER" id="PTHR43791">
    <property type="entry name" value="PERMEASE-RELATED"/>
    <property type="match status" value="1"/>
</dbReference>
<dbReference type="AlphaFoldDB" id="A0AAD6XXN6"/>
<dbReference type="PANTHER" id="PTHR43791:SF7">
    <property type="entry name" value="MAJOR FACILITATOR SUPERFAMILY (MFS) PROFILE DOMAIN-CONTAINING PROTEIN"/>
    <property type="match status" value="1"/>
</dbReference>
<proteinExistence type="predicted"/>
<keyword evidence="3 6" id="KW-0812">Transmembrane</keyword>
<evidence type="ECO:0000256" key="3">
    <source>
        <dbReference type="ARBA" id="ARBA00022692"/>
    </source>
</evidence>
<dbReference type="Gene3D" id="1.20.1250.20">
    <property type="entry name" value="MFS general substrate transporter like domains"/>
    <property type="match status" value="1"/>
</dbReference>
<dbReference type="EMBL" id="JARJCN010000013">
    <property type="protein sequence ID" value="KAJ7095407.1"/>
    <property type="molecule type" value="Genomic_DNA"/>
</dbReference>
<protein>
    <submittedName>
        <fullName evidence="7">Major facilitator superfamily domain-containing protein</fullName>
    </submittedName>
</protein>
<feature type="transmembrane region" description="Helical" evidence="6">
    <location>
        <begin position="336"/>
        <end position="356"/>
    </location>
</feature>
<feature type="transmembrane region" description="Helical" evidence="6">
    <location>
        <begin position="398"/>
        <end position="418"/>
    </location>
</feature>
<evidence type="ECO:0000256" key="5">
    <source>
        <dbReference type="ARBA" id="ARBA00023136"/>
    </source>
</evidence>
<feature type="transmembrane region" description="Helical" evidence="6">
    <location>
        <begin position="32"/>
        <end position="53"/>
    </location>
</feature>